<feature type="transmembrane region" description="Helical" evidence="1">
    <location>
        <begin position="12"/>
        <end position="34"/>
    </location>
</feature>
<dbReference type="Proteomes" id="UP000194221">
    <property type="component" value="Unassembled WGS sequence"/>
</dbReference>
<organism evidence="2 3">
    <name type="scientific">Tenacibaculum holothuriorum</name>
    <dbReference type="NCBI Taxonomy" id="1635173"/>
    <lineage>
        <taxon>Bacteria</taxon>
        <taxon>Pseudomonadati</taxon>
        <taxon>Bacteroidota</taxon>
        <taxon>Flavobacteriia</taxon>
        <taxon>Flavobacteriales</taxon>
        <taxon>Flavobacteriaceae</taxon>
        <taxon>Tenacibaculum</taxon>
    </lineage>
</organism>
<name>A0A1Y2PA64_9FLAO</name>
<protein>
    <submittedName>
        <fullName evidence="2">Uncharacterized protein</fullName>
    </submittedName>
</protein>
<keyword evidence="1" id="KW-0472">Membrane</keyword>
<keyword evidence="3" id="KW-1185">Reference proteome</keyword>
<dbReference type="RefSeq" id="WP_086031187.1">
    <property type="nucleotide sequence ID" value="NZ_LAPZ01000012.1"/>
</dbReference>
<sequence>MGLQNNIKRGLFWKHVFRVAVVFLIVVALFSLVFKTGGALFSGDFETINKVHFANNQWIRFWLSKIVIALIYAMYTVNKNMK</sequence>
<keyword evidence="1" id="KW-0812">Transmembrane</keyword>
<dbReference type="STRING" id="1635173.WH52_11905"/>
<dbReference type="OrthoDB" id="1446382at2"/>
<evidence type="ECO:0000256" key="1">
    <source>
        <dbReference type="SAM" id="Phobius"/>
    </source>
</evidence>
<proteinExistence type="predicted"/>
<reference evidence="2 3" key="1">
    <citation type="submission" date="2015-03" db="EMBL/GenBank/DDBJ databases">
        <title>Genome sequence of Tenacibaculum sp. S2-2, isolated from intestinal microbiota of sea cucumber, Apostichopus japonicas.</title>
        <authorList>
            <person name="Shao Z."/>
            <person name="Wang L."/>
            <person name="Li X."/>
        </authorList>
    </citation>
    <scope>NUCLEOTIDE SEQUENCE [LARGE SCALE GENOMIC DNA]</scope>
    <source>
        <strain evidence="2 3">S2-2</strain>
    </source>
</reference>
<dbReference type="EMBL" id="LAPZ01000012">
    <property type="protein sequence ID" value="OSY87345.1"/>
    <property type="molecule type" value="Genomic_DNA"/>
</dbReference>
<gene>
    <name evidence="2" type="ORF">WH52_11905</name>
</gene>
<dbReference type="InParanoid" id="A0A1Y2PA64"/>
<keyword evidence="1" id="KW-1133">Transmembrane helix</keyword>
<evidence type="ECO:0000313" key="2">
    <source>
        <dbReference type="EMBL" id="OSY87345.1"/>
    </source>
</evidence>
<accession>A0A1Y2PA64</accession>
<feature type="transmembrane region" description="Helical" evidence="1">
    <location>
        <begin position="59"/>
        <end position="77"/>
    </location>
</feature>
<comment type="caution">
    <text evidence="2">The sequence shown here is derived from an EMBL/GenBank/DDBJ whole genome shotgun (WGS) entry which is preliminary data.</text>
</comment>
<evidence type="ECO:0000313" key="3">
    <source>
        <dbReference type="Proteomes" id="UP000194221"/>
    </source>
</evidence>
<dbReference type="AlphaFoldDB" id="A0A1Y2PA64"/>